<evidence type="ECO:0000313" key="2">
    <source>
        <dbReference type="EMBL" id="CAD7428921.1"/>
    </source>
</evidence>
<name>A0A7R9HNJ9_9NEOP</name>
<feature type="region of interest" description="Disordered" evidence="1">
    <location>
        <begin position="26"/>
        <end position="50"/>
    </location>
</feature>
<proteinExistence type="predicted"/>
<evidence type="ECO:0000256" key="1">
    <source>
        <dbReference type="SAM" id="MobiDB-lite"/>
    </source>
</evidence>
<organism evidence="2">
    <name type="scientific">Timema monikensis</name>
    <dbReference type="NCBI Taxonomy" id="170555"/>
    <lineage>
        <taxon>Eukaryota</taxon>
        <taxon>Metazoa</taxon>
        <taxon>Ecdysozoa</taxon>
        <taxon>Arthropoda</taxon>
        <taxon>Hexapoda</taxon>
        <taxon>Insecta</taxon>
        <taxon>Pterygota</taxon>
        <taxon>Neoptera</taxon>
        <taxon>Polyneoptera</taxon>
        <taxon>Phasmatodea</taxon>
        <taxon>Timematodea</taxon>
        <taxon>Timematoidea</taxon>
        <taxon>Timematidae</taxon>
        <taxon>Timema</taxon>
    </lineage>
</organism>
<dbReference type="AlphaFoldDB" id="A0A7R9HNJ9"/>
<gene>
    <name evidence="2" type="ORF">TMSB3V08_LOCUS5710</name>
</gene>
<sequence length="219" mass="24413">MLEPKNVYNFLYRGYKHLRHLTSTTYKSTHTDPVLPGDQRPSPLSSRSEQRTGTLCDHVCYPTPRTVALSTLCAGVEERLTPLLAEDDIIGLEIPPSHIFPAGETAAEKIHNGDVQSHVLVNKNTVVYNTTPWEHAQDQAVTEAYEILPAAEDPMTVTQAVIFDEIDLTDLSFAECSIKNVNHSFQGLLGSAFCGDWRGLPTNQRFFPSRHRVSNRGKP</sequence>
<dbReference type="EMBL" id="OB793900">
    <property type="protein sequence ID" value="CAD7428921.1"/>
    <property type="molecule type" value="Genomic_DNA"/>
</dbReference>
<reference evidence="2" key="1">
    <citation type="submission" date="2020-11" db="EMBL/GenBank/DDBJ databases">
        <authorList>
            <person name="Tran Van P."/>
        </authorList>
    </citation>
    <scope>NUCLEOTIDE SEQUENCE</scope>
</reference>
<accession>A0A7R9HNJ9</accession>
<protein>
    <submittedName>
        <fullName evidence="2">Uncharacterized protein</fullName>
    </submittedName>
</protein>